<dbReference type="Gene3D" id="6.10.140.2220">
    <property type="match status" value="1"/>
</dbReference>
<gene>
    <name evidence="6" type="ORF">MVEN_02143100</name>
</gene>
<accession>A0A8H7CGQ5</accession>
<keyword evidence="1" id="KW-0479">Metal-binding</keyword>
<evidence type="ECO:0000256" key="1">
    <source>
        <dbReference type="ARBA" id="ARBA00022723"/>
    </source>
</evidence>
<feature type="domain" description="MYND-type" evidence="5">
    <location>
        <begin position="273"/>
        <end position="312"/>
    </location>
</feature>
<evidence type="ECO:0000256" key="4">
    <source>
        <dbReference type="PROSITE-ProRule" id="PRU00134"/>
    </source>
</evidence>
<evidence type="ECO:0000313" key="6">
    <source>
        <dbReference type="EMBL" id="KAF7337059.1"/>
    </source>
</evidence>
<protein>
    <submittedName>
        <fullName evidence="6">Egl nine 1-like protein</fullName>
    </submittedName>
</protein>
<evidence type="ECO:0000259" key="5">
    <source>
        <dbReference type="PROSITE" id="PS50865"/>
    </source>
</evidence>
<name>A0A8H7CGQ5_9AGAR</name>
<proteinExistence type="predicted"/>
<evidence type="ECO:0000256" key="2">
    <source>
        <dbReference type="ARBA" id="ARBA00022771"/>
    </source>
</evidence>
<reference evidence="6" key="1">
    <citation type="submission" date="2020-05" db="EMBL/GenBank/DDBJ databases">
        <title>Mycena genomes resolve the evolution of fungal bioluminescence.</title>
        <authorList>
            <person name="Tsai I.J."/>
        </authorList>
    </citation>
    <scope>NUCLEOTIDE SEQUENCE</scope>
    <source>
        <strain evidence="6">CCC161011</strain>
    </source>
</reference>
<keyword evidence="2 4" id="KW-0863">Zinc-finger</keyword>
<dbReference type="PROSITE" id="PS50865">
    <property type="entry name" value="ZF_MYND_2"/>
    <property type="match status" value="1"/>
</dbReference>
<dbReference type="GO" id="GO:0008270">
    <property type="term" value="F:zinc ion binding"/>
    <property type="evidence" value="ECO:0007669"/>
    <property type="project" value="UniProtKB-KW"/>
</dbReference>
<dbReference type="Pfam" id="PF01753">
    <property type="entry name" value="zf-MYND"/>
    <property type="match status" value="1"/>
</dbReference>
<organism evidence="6 7">
    <name type="scientific">Mycena venus</name>
    <dbReference type="NCBI Taxonomy" id="2733690"/>
    <lineage>
        <taxon>Eukaryota</taxon>
        <taxon>Fungi</taxon>
        <taxon>Dikarya</taxon>
        <taxon>Basidiomycota</taxon>
        <taxon>Agaricomycotina</taxon>
        <taxon>Agaricomycetes</taxon>
        <taxon>Agaricomycetidae</taxon>
        <taxon>Agaricales</taxon>
        <taxon>Marasmiineae</taxon>
        <taxon>Mycenaceae</taxon>
        <taxon>Mycena</taxon>
    </lineage>
</organism>
<dbReference type="OrthoDB" id="5952526at2759"/>
<dbReference type="Proteomes" id="UP000620124">
    <property type="component" value="Unassembled WGS sequence"/>
</dbReference>
<dbReference type="SUPFAM" id="SSF144232">
    <property type="entry name" value="HIT/MYND zinc finger-like"/>
    <property type="match status" value="1"/>
</dbReference>
<comment type="caution">
    <text evidence="6">The sequence shown here is derived from an EMBL/GenBank/DDBJ whole genome shotgun (WGS) entry which is preliminary data.</text>
</comment>
<dbReference type="EMBL" id="JACAZI010000022">
    <property type="protein sequence ID" value="KAF7337059.1"/>
    <property type="molecule type" value="Genomic_DNA"/>
</dbReference>
<evidence type="ECO:0000256" key="3">
    <source>
        <dbReference type="ARBA" id="ARBA00022833"/>
    </source>
</evidence>
<dbReference type="AlphaFoldDB" id="A0A8H7CGQ5"/>
<evidence type="ECO:0000313" key="7">
    <source>
        <dbReference type="Proteomes" id="UP000620124"/>
    </source>
</evidence>
<keyword evidence="3" id="KW-0862">Zinc</keyword>
<sequence length="317" mass="36915">MPDFFPPPTDMLSNMLGTIREGYPLTAHNIADSFGLLDGKWKDFVADRCSFGQRMIGGLNHGKFCEKTFGKNPALDPLTNEFASLHLPVLIEAYTSAHEIRKPLEENWMDSWERYYGYVLHDCVQTMFFSRWMRGHSPEAVGLMNKFAGQLAQTPMEWPEVCEAQRQLERLAIFCWAALRTRQCARKHAVHIPLETRQKVILYLKNLKKLVSSELRRPKWRKDLAEDHLTLALKNIDNALMHYFDGEQRFGGTRDMTMRGEVQQRWDVCAAKSSNCTVSDKRQLRECARCHTVRYCCPEHQRQHWKEHKSTCFAPAY</sequence>
<dbReference type="InterPro" id="IPR002893">
    <property type="entry name" value="Znf_MYND"/>
</dbReference>
<keyword evidence="7" id="KW-1185">Reference proteome</keyword>